<sequence length="125" mass="13064">MVALSFVVLVGAAVITCLFMAWVLGANSNSPPFAPAIGANAISTMQAAFVIGLLAAAGAAHAGRKYLRDGRCRPHRWRDDYAACGHGGAADGGDIHGHRHLYAVSDPCGVRDDGRDGRRRPLAGR</sequence>
<name>L9WDE6_9EURY</name>
<keyword evidence="3" id="KW-1185">Reference proteome</keyword>
<comment type="caution">
    <text evidence="2">The sequence shown here is derived from an EMBL/GenBank/DDBJ whole genome shotgun (WGS) entry which is preliminary data.</text>
</comment>
<keyword evidence="1" id="KW-0812">Transmembrane</keyword>
<dbReference type="STRING" id="1230460.C495_07263"/>
<keyword evidence="1" id="KW-1133">Transmembrane helix</keyword>
<feature type="transmembrane region" description="Helical" evidence="1">
    <location>
        <begin position="41"/>
        <end position="63"/>
    </location>
</feature>
<dbReference type="AlphaFoldDB" id="L9WDE6"/>
<evidence type="ECO:0000313" key="3">
    <source>
        <dbReference type="Proteomes" id="UP000011661"/>
    </source>
</evidence>
<dbReference type="EMBL" id="AOHX01000030">
    <property type="protein sequence ID" value="ELY46353.1"/>
    <property type="molecule type" value="Genomic_DNA"/>
</dbReference>
<evidence type="ECO:0000256" key="1">
    <source>
        <dbReference type="SAM" id="Phobius"/>
    </source>
</evidence>
<evidence type="ECO:0000313" key="2">
    <source>
        <dbReference type="EMBL" id="ELY46353.1"/>
    </source>
</evidence>
<reference evidence="2 3" key="1">
    <citation type="journal article" date="2014" name="PLoS Genet.">
        <title>Phylogenetically driven sequencing of extremely halophilic archaea reveals strategies for static and dynamic osmo-response.</title>
        <authorList>
            <person name="Becker E.A."/>
            <person name="Seitzer P.M."/>
            <person name="Tritt A."/>
            <person name="Larsen D."/>
            <person name="Krusor M."/>
            <person name="Yao A.I."/>
            <person name="Wu D."/>
            <person name="Madern D."/>
            <person name="Eisen J.A."/>
            <person name="Darling A.E."/>
            <person name="Facciotti M.T."/>
        </authorList>
    </citation>
    <scope>NUCLEOTIDE SEQUENCE [LARGE SCALE GENOMIC DNA]</scope>
    <source>
        <strain evidence="2 3">JCM 14089</strain>
    </source>
</reference>
<keyword evidence="1" id="KW-0472">Membrane</keyword>
<protein>
    <submittedName>
        <fullName evidence="2">Phosphate transporter</fullName>
    </submittedName>
</protein>
<gene>
    <name evidence="2" type="ORF">C495_07263</name>
</gene>
<organism evidence="2 3">
    <name type="scientific">Natronorubrum sulfidifaciens JCM 14089</name>
    <dbReference type="NCBI Taxonomy" id="1230460"/>
    <lineage>
        <taxon>Archaea</taxon>
        <taxon>Methanobacteriati</taxon>
        <taxon>Methanobacteriota</taxon>
        <taxon>Stenosarchaea group</taxon>
        <taxon>Halobacteria</taxon>
        <taxon>Halobacteriales</taxon>
        <taxon>Natrialbaceae</taxon>
        <taxon>Natronorubrum</taxon>
    </lineage>
</organism>
<proteinExistence type="predicted"/>
<accession>L9WDE6</accession>
<dbReference type="eggNOG" id="arCOG02267">
    <property type="taxonomic scope" value="Archaea"/>
</dbReference>
<dbReference type="Proteomes" id="UP000011661">
    <property type="component" value="Unassembled WGS sequence"/>
</dbReference>